<dbReference type="InterPro" id="IPR035986">
    <property type="entry name" value="PKD_dom_sf"/>
</dbReference>
<evidence type="ECO:0000313" key="3">
    <source>
        <dbReference type="EMBL" id="RLV61504.1"/>
    </source>
</evidence>
<dbReference type="InterPro" id="IPR000601">
    <property type="entry name" value="PKD_dom"/>
</dbReference>
<dbReference type="OrthoDB" id="7065838at2"/>
<evidence type="ECO:0000256" key="1">
    <source>
        <dbReference type="SAM" id="SignalP"/>
    </source>
</evidence>
<accession>A0A3L8Q1N9</accession>
<dbReference type="AlphaFoldDB" id="A0A3L8Q1N9"/>
<evidence type="ECO:0000259" key="2">
    <source>
        <dbReference type="PROSITE" id="PS50093"/>
    </source>
</evidence>
<reference evidence="3 4" key="1">
    <citation type="submission" date="2018-09" db="EMBL/GenBank/DDBJ databases">
        <title>Phylogeny of the Shewanellaceae, and recommendation for two new genera, Pseudoshewanella and Parashewanella.</title>
        <authorList>
            <person name="Wang G."/>
        </authorList>
    </citation>
    <scope>NUCLEOTIDE SEQUENCE [LARGE SCALE GENOMIC DNA]</scope>
    <source>
        <strain evidence="3 4">C51</strain>
    </source>
</reference>
<feature type="chain" id="PRO_5018301029" description="PKD domain-containing protein" evidence="1">
    <location>
        <begin position="25"/>
        <end position="527"/>
    </location>
</feature>
<protein>
    <recommendedName>
        <fullName evidence="2">PKD domain-containing protein</fullName>
    </recommendedName>
</protein>
<dbReference type="Pfam" id="PF00801">
    <property type="entry name" value="PKD"/>
    <property type="match status" value="1"/>
</dbReference>
<dbReference type="EMBL" id="QZEI01000002">
    <property type="protein sequence ID" value="RLV61504.1"/>
    <property type="molecule type" value="Genomic_DNA"/>
</dbReference>
<dbReference type="CDD" id="cd00146">
    <property type="entry name" value="PKD"/>
    <property type="match status" value="1"/>
</dbReference>
<feature type="signal peptide" evidence="1">
    <location>
        <begin position="1"/>
        <end position="24"/>
    </location>
</feature>
<dbReference type="InterPro" id="IPR013783">
    <property type="entry name" value="Ig-like_fold"/>
</dbReference>
<keyword evidence="4" id="KW-1185">Reference proteome</keyword>
<dbReference type="Gene3D" id="2.60.40.10">
    <property type="entry name" value="Immunoglobulins"/>
    <property type="match status" value="1"/>
</dbReference>
<comment type="caution">
    <text evidence="3">The sequence shown here is derived from an EMBL/GenBank/DDBJ whole genome shotgun (WGS) entry which is preliminary data.</text>
</comment>
<feature type="domain" description="PKD" evidence="2">
    <location>
        <begin position="477"/>
        <end position="527"/>
    </location>
</feature>
<organism evidence="3 4">
    <name type="scientific">Parashewanella curva</name>
    <dbReference type="NCBI Taxonomy" id="2338552"/>
    <lineage>
        <taxon>Bacteria</taxon>
        <taxon>Pseudomonadati</taxon>
        <taxon>Pseudomonadota</taxon>
        <taxon>Gammaproteobacteria</taxon>
        <taxon>Alteromonadales</taxon>
        <taxon>Shewanellaceae</taxon>
        <taxon>Parashewanella</taxon>
    </lineage>
</organism>
<gene>
    <name evidence="3" type="ORF">D5018_01260</name>
</gene>
<evidence type="ECO:0000313" key="4">
    <source>
        <dbReference type="Proteomes" id="UP000281474"/>
    </source>
</evidence>
<dbReference type="PROSITE" id="PS50093">
    <property type="entry name" value="PKD"/>
    <property type="match status" value="1"/>
</dbReference>
<dbReference type="Proteomes" id="UP000281474">
    <property type="component" value="Unassembled WGS sequence"/>
</dbReference>
<name>A0A3L8Q1N9_9GAMM</name>
<dbReference type="SUPFAM" id="SSF49299">
    <property type="entry name" value="PKD domain"/>
    <property type="match status" value="1"/>
</dbReference>
<sequence length="527" mass="57037">MTSKRNQLAKFIIALGFVSVSVWASPNTLQSTTLQSGEGYQLKSITFATSLQSQPQTNEFYFITSPQGAINASIQAGLPAEERDEVIQELKQGSLSTCNGKQLCQSQTKDPYKLIVIDKGLAQFDPNASDEQISQYLSQRGLLHYRQQGLAVGNAQYSCNHTTHDHKSFKKHLYFPISHSDSANKGPFKFSYDIDGNADVSANATVGYDFKSKLCVPYKVQITNLDAQADFLVNGNIQLTGQAGGSLPGKSLTIFDGTIANGVFSVGPIPVQYDFHLPFTASTGDLDYNLTGKVSFKKDLNITGDYQFTCTNSSCKKIKGNYSDHGTFASNNIAYQLKATAQAEPNLAISVKAGIYADAIWAKVGAKGKTPLGFEGYIGNDCGKDSNSNFAHKLGDSQLVKLAVVSAKAKASAYAEGHGFNHMDWNLLDTPTLYFDLLNPSNAFSPLLTVSSSTQDATVDVGIRSCVTDIDTSYQNFTYNWGDGSTGKISNVDQHQIIKHTYDKPGTYTMTVTHQNGAATSTAITIN</sequence>
<proteinExistence type="predicted"/>
<dbReference type="RefSeq" id="WP_121837177.1">
    <property type="nucleotide sequence ID" value="NZ_ML014754.1"/>
</dbReference>
<keyword evidence="1" id="KW-0732">Signal</keyword>